<reference evidence="2" key="1">
    <citation type="submission" date="2024-07" db="EMBL/GenBank/DDBJ databases">
        <authorList>
            <person name="Yu S.T."/>
        </authorList>
    </citation>
    <scope>NUCLEOTIDE SEQUENCE</scope>
    <source>
        <strain evidence="2">Y1</strain>
    </source>
</reference>
<evidence type="ECO:0000313" key="2">
    <source>
        <dbReference type="EMBL" id="XDQ79847.1"/>
    </source>
</evidence>
<dbReference type="RefSeq" id="WP_369183540.1">
    <property type="nucleotide sequence ID" value="NZ_CP163445.1"/>
</dbReference>
<evidence type="ECO:0008006" key="3">
    <source>
        <dbReference type="Google" id="ProtNLM"/>
    </source>
</evidence>
<accession>A0AB39TL26</accession>
<sequence length="112" mass="11683">MSTTVLTRSKAVPAFDRVESRLSMGAAGATPLPELDGERGPGSPFAFRFLVPVTGAGGILPADIDYDDETQTCTYEGLPPGVYMTSTPPKTYGPTEPTGQMDAPDDPGSSND</sequence>
<dbReference type="AlphaFoldDB" id="A0AB39TL26"/>
<gene>
    <name evidence="2" type="ORF">AB2U05_15945</name>
</gene>
<feature type="region of interest" description="Disordered" evidence="1">
    <location>
        <begin position="76"/>
        <end position="112"/>
    </location>
</feature>
<organism evidence="2">
    <name type="scientific">Streptomyces sp. Y1</name>
    <dbReference type="NCBI Taxonomy" id="3238634"/>
    <lineage>
        <taxon>Bacteria</taxon>
        <taxon>Bacillati</taxon>
        <taxon>Actinomycetota</taxon>
        <taxon>Actinomycetes</taxon>
        <taxon>Kitasatosporales</taxon>
        <taxon>Streptomycetaceae</taxon>
        <taxon>Streptomyces</taxon>
    </lineage>
</organism>
<proteinExistence type="predicted"/>
<dbReference type="EMBL" id="CP163445">
    <property type="protein sequence ID" value="XDQ79847.1"/>
    <property type="molecule type" value="Genomic_DNA"/>
</dbReference>
<name>A0AB39TL26_9ACTN</name>
<protein>
    <recommendedName>
        <fullName evidence="3">ATP-grasp-modified RiPP</fullName>
    </recommendedName>
</protein>
<evidence type="ECO:0000256" key="1">
    <source>
        <dbReference type="SAM" id="MobiDB-lite"/>
    </source>
</evidence>